<proteinExistence type="predicted"/>
<evidence type="ECO:0000313" key="2">
    <source>
        <dbReference type="Proteomes" id="UP000034107"/>
    </source>
</evidence>
<organism evidence="1 2">
    <name type="scientific">Candidatus Nomurabacteria bacterium GW2011_GWA1_46_11</name>
    <dbReference type="NCBI Taxonomy" id="1618732"/>
    <lineage>
        <taxon>Bacteria</taxon>
        <taxon>Candidatus Nomuraibacteriota</taxon>
    </lineage>
</organism>
<sequence length="218" mass="25358">MRTDKEKAFTLRRSGKSYKAISRELTIPLGTLAGWFKNQTWSTEIRDRLAKESSFSSPEKLKLLAAVNKQRWEAWRENYRTQAVKEFPVLKKDPLFLAGLMLYWGEGGKDMKNGTVRLTNSDPDMIKLFNLFLQALGIQKDKIKIRLLLYPDLIDTVQKNFWAKVVGIKPNDLKKSVFIKGRHPTRRLSYGVCNIEVYSQGLKEKIMKWLGLYKKELI</sequence>
<accession>A0A0G1QS78</accession>
<dbReference type="AlphaFoldDB" id="A0A0G1QS78"/>
<protein>
    <recommendedName>
        <fullName evidence="3">Homing endonuclease LAGLIDADG domain-containing protein</fullName>
    </recommendedName>
</protein>
<dbReference type="Proteomes" id="UP000034107">
    <property type="component" value="Unassembled WGS sequence"/>
</dbReference>
<comment type="caution">
    <text evidence="1">The sequence shown here is derived from an EMBL/GenBank/DDBJ whole genome shotgun (WGS) entry which is preliminary data.</text>
</comment>
<evidence type="ECO:0000313" key="1">
    <source>
        <dbReference type="EMBL" id="KKU20593.1"/>
    </source>
</evidence>
<reference evidence="1 2" key="1">
    <citation type="journal article" date="2015" name="Nature">
        <title>rRNA introns, odd ribosomes, and small enigmatic genomes across a large radiation of phyla.</title>
        <authorList>
            <person name="Brown C.T."/>
            <person name="Hug L.A."/>
            <person name="Thomas B.C."/>
            <person name="Sharon I."/>
            <person name="Castelle C.J."/>
            <person name="Singh A."/>
            <person name="Wilkins M.J."/>
            <person name="Williams K.H."/>
            <person name="Banfield J.F."/>
        </authorList>
    </citation>
    <scope>NUCLEOTIDE SEQUENCE [LARGE SCALE GENOMIC DNA]</scope>
</reference>
<name>A0A0G1QS78_9BACT</name>
<gene>
    <name evidence="1" type="ORF">UX31_C0035G0012</name>
</gene>
<evidence type="ECO:0008006" key="3">
    <source>
        <dbReference type="Google" id="ProtNLM"/>
    </source>
</evidence>
<dbReference type="EMBL" id="LCLS01000035">
    <property type="protein sequence ID" value="KKU20593.1"/>
    <property type="molecule type" value="Genomic_DNA"/>
</dbReference>